<keyword evidence="5 6" id="KW-0505">Motor protein</keyword>
<comment type="similarity">
    <text evidence="5 6">Belongs to the TRAFAC class myosin-kinesin ATPase superfamily. Kinesin family.</text>
</comment>
<evidence type="ECO:0000313" key="11">
    <source>
        <dbReference type="Proteomes" id="UP000225706"/>
    </source>
</evidence>
<evidence type="ECO:0000256" key="6">
    <source>
        <dbReference type="RuleBase" id="RU000394"/>
    </source>
</evidence>
<gene>
    <name evidence="10" type="primary">KIFC3</name>
    <name evidence="10" type="ORF">AWC38_SpisGene14051</name>
</gene>
<keyword evidence="2 5" id="KW-0547">Nucleotide-binding</keyword>
<dbReference type="InterPro" id="IPR036961">
    <property type="entry name" value="Kinesin_motor_dom_sf"/>
</dbReference>
<dbReference type="Proteomes" id="UP000225706">
    <property type="component" value="Unassembled WGS sequence"/>
</dbReference>
<accession>A0A2B4RV42</accession>
<comment type="caution">
    <text evidence="10">The sequence shown here is derived from an EMBL/GenBank/DDBJ whole genome shotgun (WGS) entry which is preliminary data.</text>
</comment>
<dbReference type="GO" id="GO:0005874">
    <property type="term" value="C:microtubule"/>
    <property type="evidence" value="ECO:0007669"/>
    <property type="project" value="UniProtKB-KW"/>
</dbReference>
<dbReference type="GO" id="GO:0005524">
    <property type="term" value="F:ATP binding"/>
    <property type="evidence" value="ECO:0007669"/>
    <property type="project" value="UniProtKB-UniRule"/>
</dbReference>
<keyword evidence="4" id="KW-0206">Cytoskeleton</keyword>
<keyword evidence="3 5" id="KW-0067">ATP-binding</keyword>
<reference evidence="11" key="1">
    <citation type="journal article" date="2017" name="bioRxiv">
        <title>Comparative analysis of the genomes of Stylophora pistillata and Acropora digitifera provides evidence for extensive differences between species of corals.</title>
        <authorList>
            <person name="Voolstra C.R."/>
            <person name="Li Y."/>
            <person name="Liew Y.J."/>
            <person name="Baumgarten S."/>
            <person name="Zoccola D."/>
            <person name="Flot J.-F."/>
            <person name="Tambutte S."/>
            <person name="Allemand D."/>
            <person name="Aranda M."/>
        </authorList>
    </citation>
    <scope>NUCLEOTIDE SEQUENCE [LARGE SCALE GENOMIC DNA]</scope>
</reference>
<dbReference type="GO" id="GO:0008017">
    <property type="term" value="F:microtubule binding"/>
    <property type="evidence" value="ECO:0007669"/>
    <property type="project" value="InterPro"/>
</dbReference>
<dbReference type="PANTHER" id="PTHR47972:SF65">
    <property type="entry name" value="KINESIN-LIKE PROTEIN"/>
    <property type="match status" value="1"/>
</dbReference>
<feature type="region of interest" description="Disordered" evidence="8">
    <location>
        <begin position="121"/>
        <end position="141"/>
    </location>
</feature>
<name>A0A2B4RV42_STYPI</name>
<dbReference type="PRINTS" id="PR00380">
    <property type="entry name" value="KINESINHEAVY"/>
</dbReference>
<evidence type="ECO:0000256" key="1">
    <source>
        <dbReference type="ARBA" id="ARBA00004245"/>
    </source>
</evidence>
<protein>
    <recommendedName>
        <fullName evidence="6">Kinesin-like protein</fullName>
    </recommendedName>
</protein>
<sequence>MGNGAQSRPENPVTIQPDENFMRSQPSYDSNGYIANGVETNHGIIQPYSGVQSQHLALPSIRNEPSSYHSGPYDSVDHFDDYEVDMSIERAVAPHSRSCSQSYRGIDRTDGPVYRSASKGAYGQSQIGNGNRLADQGGGTPNSSSDDILFEVFHCIKTGKDYSVINLDGQRYFVDSWNSGNELQPFPDEWWQHGHIEREQRPGIGDYGYDETSYGTATQSQSAWVPRWEDDRMGMMEHPSRGLLSTYFEETKLNVLNVYDQHSGTWLKMPLSWEMYVPDVKSRLAIIQETFPYWTDTFEILALLRQCNYDLDEVLSTYMTLFEDAEPTSKKNALKLENSSAINEEQAAEIESLTIRIGQLEEQLRDKDSQLEDSQRRNSDLQEKLRSAEEIARKLQIKGTSLQQEIQRLKSGQTQSQQPVVATVAVVTPNEKKVSRETCLHIKSSIKFFSEKLAELRNCFSSEMDGLYSVLNQAQGSLRKMKQQNQGSSKELIELRALYHREVLERKLLYNKLQELRGNIRVFCRCRFDPNADDVLNFSTDQDISLVSATGQKKSFRFDRVFSPTSTQEEVFQDTLPLLTSCVDGYNVCIMAYGQTGAGKTYTMMGPDNDPGVNIRSILELLRVCDERTTVDYSMCVSMVEVYNETVRDLLSENRNLQQLTIQMRNKQLVITDVTEIDVKSAADIKGIMEKGGQNRSVGATKMNTDSSRSHLLLLLKLHGTDRVTNAVTRGTLTLVDLAGSERISKTEATGQRLVEAAAINKSLSALGQVFGALRTNAMHVPYRNSKLTQLIQSSLGGDGKACLFVNVSPLASNLSETASTLQFGSAAKQVELGKAKQNITQVPKKN</sequence>
<dbReference type="PANTHER" id="PTHR47972">
    <property type="entry name" value="KINESIN-LIKE PROTEIN KLP-3"/>
    <property type="match status" value="1"/>
</dbReference>
<dbReference type="GO" id="GO:0007018">
    <property type="term" value="P:microtubule-based movement"/>
    <property type="evidence" value="ECO:0007669"/>
    <property type="project" value="InterPro"/>
</dbReference>
<evidence type="ECO:0000259" key="9">
    <source>
        <dbReference type="PROSITE" id="PS50067"/>
    </source>
</evidence>
<evidence type="ECO:0000256" key="8">
    <source>
        <dbReference type="SAM" id="MobiDB-lite"/>
    </source>
</evidence>
<dbReference type="PROSITE" id="PS50067">
    <property type="entry name" value="KINESIN_MOTOR_2"/>
    <property type="match status" value="1"/>
</dbReference>
<dbReference type="InterPro" id="IPR027417">
    <property type="entry name" value="P-loop_NTPase"/>
</dbReference>
<evidence type="ECO:0000256" key="3">
    <source>
        <dbReference type="ARBA" id="ARBA00022840"/>
    </source>
</evidence>
<feature type="coiled-coil region" evidence="7">
    <location>
        <begin position="331"/>
        <end position="405"/>
    </location>
</feature>
<dbReference type="OrthoDB" id="3176171at2759"/>
<evidence type="ECO:0000256" key="7">
    <source>
        <dbReference type="SAM" id="Coils"/>
    </source>
</evidence>
<evidence type="ECO:0000256" key="4">
    <source>
        <dbReference type="ARBA" id="ARBA00023212"/>
    </source>
</evidence>
<organism evidence="10 11">
    <name type="scientific">Stylophora pistillata</name>
    <name type="common">Smooth cauliflower coral</name>
    <dbReference type="NCBI Taxonomy" id="50429"/>
    <lineage>
        <taxon>Eukaryota</taxon>
        <taxon>Metazoa</taxon>
        <taxon>Cnidaria</taxon>
        <taxon>Anthozoa</taxon>
        <taxon>Hexacorallia</taxon>
        <taxon>Scleractinia</taxon>
        <taxon>Astrocoeniina</taxon>
        <taxon>Pocilloporidae</taxon>
        <taxon>Stylophora</taxon>
    </lineage>
</organism>
<keyword evidence="6" id="KW-0493">Microtubule</keyword>
<evidence type="ECO:0000256" key="2">
    <source>
        <dbReference type="ARBA" id="ARBA00022741"/>
    </source>
</evidence>
<dbReference type="STRING" id="50429.A0A2B4RV42"/>
<dbReference type="InterPro" id="IPR019821">
    <property type="entry name" value="Kinesin_motor_CS"/>
</dbReference>
<dbReference type="GO" id="GO:0003777">
    <property type="term" value="F:microtubule motor activity"/>
    <property type="evidence" value="ECO:0007669"/>
    <property type="project" value="InterPro"/>
</dbReference>
<dbReference type="InterPro" id="IPR027640">
    <property type="entry name" value="Kinesin-like_fam"/>
</dbReference>
<dbReference type="Pfam" id="PF00225">
    <property type="entry name" value="Kinesin"/>
    <property type="match status" value="1"/>
</dbReference>
<evidence type="ECO:0000313" key="10">
    <source>
        <dbReference type="EMBL" id="PFX21461.1"/>
    </source>
</evidence>
<feature type="region of interest" description="Disordered" evidence="8">
    <location>
        <begin position="1"/>
        <end position="24"/>
    </location>
</feature>
<feature type="domain" description="Kinesin motor" evidence="9">
    <location>
        <begin position="519"/>
        <end position="831"/>
    </location>
</feature>
<dbReference type="SUPFAM" id="SSF52540">
    <property type="entry name" value="P-loop containing nucleoside triphosphate hydrolases"/>
    <property type="match status" value="1"/>
</dbReference>
<keyword evidence="4" id="KW-0963">Cytoplasm</keyword>
<dbReference type="Gene3D" id="3.40.850.10">
    <property type="entry name" value="Kinesin motor domain"/>
    <property type="match status" value="1"/>
</dbReference>
<evidence type="ECO:0000256" key="5">
    <source>
        <dbReference type="PROSITE-ProRule" id="PRU00283"/>
    </source>
</evidence>
<proteinExistence type="inferred from homology"/>
<dbReference type="InterPro" id="IPR001752">
    <property type="entry name" value="Kinesin_motor_dom"/>
</dbReference>
<dbReference type="EMBL" id="LSMT01000276">
    <property type="protein sequence ID" value="PFX21461.1"/>
    <property type="molecule type" value="Genomic_DNA"/>
</dbReference>
<feature type="coiled-coil region" evidence="7">
    <location>
        <begin position="471"/>
        <end position="498"/>
    </location>
</feature>
<comment type="subcellular location">
    <subcellularLocation>
        <location evidence="1">Cytoplasm</location>
        <location evidence="1">Cytoskeleton</location>
    </subcellularLocation>
</comment>
<keyword evidence="11" id="KW-1185">Reference proteome</keyword>
<dbReference type="AlphaFoldDB" id="A0A2B4RV42"/>
<dbReference type="SMART" id="SM00129">
    <property type="entry name" value="KISc"/>
    <property type="match status" value="1"/>
</dbReference>
<feature type="binding site" evidence="5">
    <location>
        <begin position="594"/>
        <end position="601"/>
    </location>
    <ligand>
        <name>ATP</name>
        <dbReference type="ChEBI" id="CHEBI:30616"/>
    </ligand>
</feature>
<dbReference type="PROSITE" id="PS00411">
    <property type="entry name" value="KINESIN_MOTOR_1"/>
    <property type="match status" value="1"/>
</dbReference>
<keyword evidence="7" id="KW-0175">Coiled coil</keyword>